<proteinExistence type="predicted"/>
<evidence type="ECO:0000313" key="2">
    <source>
        <dbReference type="EMBL" id="GGY16763.1"/>
    </source>
</evidence>
<gene>
    <name evidence="2" type="ORF">GCM10010358_80510</name>
</gene>
<dbReference type="Pfam" id="PF14408">
    <property type="entry name" value="Actino_peptide"/>
    <property type="match status" value="1"/>
</dbReference>
<comment type="caution">
    <text evidence="2">The sequence shown here is derived from an EMBL/GenBank/DDBJ whole genome shotgun (WGS) entry which is preliminary data.</text>
</comment>
<dbReference type="InterPro" id="IPR025843">
    <property type="entry name" value="Actino_peptide"/>
</dbReference>
<accession>A0A918P2T7</accession>
<protein>
    <recommendedName>
        <fullName evidence="4">ATP-grasp-modified RiPP</fullName>
    </recommendedName>
</protein>
<reference evidence="2" key="1">
    <citation type="journal article" date="2014" name="Int. J. Syst. Evol. Microbiol.">
        <title>Complete genome sequence of Corynebacterium casei LMG S-19264T (=DSM 44701T), isolated from a smear-ripened cheese.</title>
        <authorList>
            <consortium name="US DOE Joint Genome Institute (JGI-PGF)"/>
            <person name="Walter F."/>
            <person name="Albersmeier A."/>
            <person name="Kalinowski J."/>
            <person name="Ruckert C."/>
        </authorList>
    </citation>
    <scope>NUCLEOTIDE SEQUENCE</scope>
    <source>
        <strain evidence="2">JCM 4790</strain>
    </source>
</reference>
<name>A0A918P2T7_9ACTN</name>
<reference evidence="2" key="2">
    <citation type="submission" date="2020-09" db="EMBL/GenBank/DDBJ databases">
        <authorList>
            <person name="Sun Q."/>
            <person name="Ohkuma M."/>
        </authorList>
    </citation>
    <scope>NUCLEOTIDE SEQUENCE</scope>
    <source>
        <strain evidence="2">JCM 4790</strain>
    </source>
</reference>
<sequence>MSPTGAYRRGGTLLLIGQKRPEVKMSHTTAPWGVTRMKPYPEAVVLPAAEVVLDPQTQTGRWISPDGSDISPAAKHKRSETSKETSTKTSLDGQTDQGSDQEGDTD</sequence>
<keyword evidence="3" id="KW-1185">Reference proteome</keyword>
<feature type="region of interest" description="Disordered" evidence="1">
    <location>
        <begin position="57"/>
        <end position="106"/>
    </location>
</feature>
<evidence type="ECO:0000256" key="1">
    <source>
        <dbReference type="SAM" id="MobiDB-lite"/>
    </source>
</evidence>
<dbReference type="AlphaFoldDB" id="A0A918P2T7"/>
<dbReference type="Proteomes" id="UP000619244">
    <property type="component" value="Unassembled WGS sequence"/>
</dbReference>
<dbReference type="InterPro" id="IPR026496">
    <property type="entry name" value="GRASP_targ"/>
</dbReference>
<evidence type="ECO:0000313" key="3">
    <source>
        <dbReference type="Proteomes" id="UP000619244"/>
    </source>
</evidence>
<evidence type="ECO:0008006" key="4">
    <source>
        <dbReference type="Google" id="ProtNLM"/>
    </source>
</evidence>
<dbReference type="NCBIfam" id="TIGR04186">
    <property type="entry name" value="GRASP_targ"/>
    <property type="match status" value="1"/>
</dbReference>
<dbReference type="EMBL" id="BMVU01000111">
    <property type="protein sequence ID" value="GGY16763.1"/>
    <property type="molecule type" value="Genomic_DNA"/>
</dbReference>
<organism evidence="2 3">
    <name type="scientific">Streptomyces minutiscleroticus</name>
    <dbReference type="NCBI Taxonomy" id="68238"/>
    <lineage>
        <taxon>Bacteria</taxon>
        <taxon>Bacillati</taxon>
        <taxon>Actinomycetota</taxon>
        <taxon>Actinomycetes</taxon>
        <taxon>Kitasatosporales</taxon>
        <taxon>Streptomycetaceae</taxon>
        <taxon>Streptomyces</taxon>
    </lineage>
</organism>